<dbReference type="Proteomes" id="UP001328107">
    <property type="component" value="Unassembled WGS sequence"/>
</dbReference>
<dbReference type="AlphaFoldDB" id="A0AAN5CN92"/>
<evidence type="ECO:0000313" key="2">
    <source>
        <dbReference type="EMBL" id="GMR47537.1"/>
    </source>
</evidence>
<evidence type="ECO:0000313" key="3">
    <source>
        <dbReference type="Proteomes" id="UP001328107"/>
    </source>
</evidence>
<gene>
    <name evidence="2" type="ORF">PMAYCL1PPCAC_17732</name>
</gene>
<dbReference type="Pfam" id="PF24524">
    <property type="entry name" value="DUF7596"/>
    <property type="match status" value="1"/>
</dbReference>
<protein>
    <recommendedName>
        <fullName evidence="1">DUF7596 domain-containing protein</fullName>
    </recommendedName>
</protein>
<dbReference type="EMBL" id="BTRK01000004">
    <property type="protein sequence ID" value="GMR47537.1"/>
    <property type="molecule type" value="Genomic_DNA"/>
</dbReference>
<dbReference type="Gene3D" id="3.40.630.90">
    <property type="match status" value="1"/>
</dbReference>
<sequence>MLVSASSAFPLDKASYPKSATVTDEKGVVVARDFIVKLSNNYAYAILGEQSPVVKNKTIRVRREDEEESSNLKLVSIENEREDRRLLPVYVQFHYHPKERFADSHTLDFLAERVLGRTNLELKKNVTIDLFEIPSHTRDESGFVVADKMQFVFESYNVPNLRNQLSPSKDAAVARFSSSDLDELIEYDHSVSGFDRTAYLEEMTTGTSCFIARQEGQMVGVLFGKEGRVFSLFGDTRSIVDSLLDAFLSTLSSSTVSLFSPAGHFKGSLTSRAVFRRHSRVVPSAIDWSRIYAHNAGMNIV</sequence>
<reference evidence="3" key="1">
    <citation type="submission" date="2022-10" db="EMBL/GenBank/DDBJ databases">
        <title>Genome assembly of Pristionchus species.</title>
        <authorList>
            <person name="Yoshida K."/>
            <person name="Sommer R.J."/>
        </authorList>
    </citation>
    <scope>NUCLEOTIDE SEQUENCE [LARGE SCALE GENOMIC DNA]</scope>
    <source>
        <strain evidence="3">RS5460</strain>
    </source>
</reference>
<accession>A0AAN5CN92</accession>
<keyword evidence="3" id="KW-1185">Reference proteome</keyword>
<proteinExistence type="predicted"/>
<evidence type="ECO:0000259" key="1">
    <source>
        <dbReference type="Pfam" id="PF24524"/>
    </source>
</evidence>
<dbReference type="InterPro" id="IPR056017">
    <property type="entry name" value="DUF7596"/>
</dbReference>
<feature type="domain" description="DUF7596" evidence="1">
    <location>
        <begin position="5"/>
        <end position="145"/>
    </location>
</feature>
<name>A0AAN5CN92_9BILA</name>
<comment type="caution">
    <text evidence="2">The sequence shown here is derived from an EMBL/GenBank/DDBJ whole genome shotgun (WGS) entry which is preliminary data.</text>
</comment>
<organism evidence="2 3">
    <name type="scientific">Pristionchus mayeri</name>
    <dbReference type="NCBI Taxonomy" id="1317129"/>
    <lineage>
        <taxon>Eukaryota</taxon>
        <taxon>Metazoa</taxon>
        <taxon>Ecdysozoa</taxon>
        <taxon>Nematoda</taxon>
        <taxon>Chromadorea</taxon>
        <taxon>Rhabditida</taxon>
        <taxon>Rhabditina</taxon>
        <taxon>Diplogasteromorpha</taxon>
        <taxon>Diplogasteroidea</taxon>
        <taxon>Neodiplogasteridae</taxon>
        <taxon>Pristionchus</taxon>
    </lineage>
</organism>